<feature type="chain" id="PRO_5003984313" description="Lipoprotein" evidence="2">
    <location>
        <begin position="32"/>
        <end position="238"/>
    </location>
</feature>
<gene>
    <name evidence="3" type="ordered locus">MYSTI_04212</name>
</gene>
<dbReference type="RefSeq" id="WP_015349770.1">
    <property type="nucleotide sequence ID" value="NC_020126.1"/>
</dbReference>
<sequence length="238" mass="25460">MRPQVLRATLRPFAALLSSLLLVLSACRREAGPPSAEFEQASRQFTALYAQKLDEAYLDPQMGTIEAQLQRVPQDSVDAPASRDLLQRIQQNRTRMQDAATARQKAVASARELPPGTPSTALPPLPPAPKAEAEDAGSPDAGVVNGPQTGTPASELVAGFRGCFKRGLPINVEGRGIREAWELNDSTACRLEYPSHTGMVLLTEEGRVLTLLPKSSVRTVTQTQDAGTQPPAGNDAGR</sequence>
<feature type="region of interest" description="Disordered" evidence="1">
    <location>
        <begin position="217"/>
        <end position="238"/>
    </location>
</feature>
<organism evidence="3 4">
    <name type="scientific">Myxococcus stipitatus (strain DSM 14675 / JCM 12634 / Mx s8)</name>
    <dbReference type="NCBI Taxonomy" id="1278073"/>
    <lineage>
        <taxon>Bacteria</taxon>
        <taxon>Pseudomonadati</taxon>
        <taxon>Myxococcota</taxon>
        <taxon>Myxococcia</taxon>
        <taxon>Myxococcales</taxon>
        <taxon>Cystobacterineae</taxon>
        <taxon>Myxococcaceae</taxon>
        <taxon>Myxococcus</taxon>
    </lineage>
</organism>
<dbReference type="PROSITE" id="PS51257">
    <property type="entry name" value="PROKAR_LIPOPROTEIN"/>
    <property type="match status" value="1"/>
</dbReference>
<accession>L7UCC4</accession>
<evidence type="ECO:0008006" key="5">
    <source>
        <dbReference type="Google" id="ProtNLM"/>
    </source>
</evidence>
<dbReference type="OrthoDB" id="5504738at2"/>
<keyword evidence="2" id="KW-0732">Signal</keyword>
<dbReference type="STRING" id="1278073.MYSTI_04212"/>
<dbReference type="HOGENOM" id="CLU_1233322_0_0_7"/>
<reference evidence="3 4" key="1">
    <citation type="journal article" date="2013" name="Genome Announc.">
        <title>Complete genome sequence of Myxococcus stipitatus strain DSM 14675, a fruiting myxobacterium.</title>
        <authorList>
            <person name="Huntley S."/>
            <person name="Kneip S."/>
            <person name="Treuner-Lange A."/>
            <person name="Sogaard-Andersen L."/>
        </authorList>
    </citation>
    <scope>NUCLEOTIDE SEQUENCE [LARGE SCALE GENOMIC DNA]</scope>
    <source>
        <strain evidence="4">DSM 14675 / JCM 12634 / Mx s8</strain>
    </source>
</reference>
<dbReference type="Proteomes" id="UP000011131">
    <property type="component" value="Chromosome"/>
</dbReference>
<dbReference type="PATRIC" id="fig|1278073.3.peg.4283"/>
<feature type="region of interest" description="Disordered" evidence="1">
    <location>
        <begin position="93"/>
        <end position="150"/>
    </location>
</feature>
<dbReference type="EMBL" id="CP004025">
    <property type="protein sequence ID" value="AGC45510.1"/>
    <property type="molecule type" value="Genomic_DNA"/>
</dbReference>
<feature type="compositionally biased region" description="Polar residues" evidence="1">
    <location>
        <begin position="217"/>
        <end position="227"/>
    </location>
</feature>
<dbReference type="KEGG" id="msd:MYSTI_04212"/>
<feature type="compositionally biased region" description="Pro residues" evidence="1">
    <location>
        <begin position="115"/>
        <end position="129"/>
    </location>
</feature>
<protein>
    <recommendedName>
        <fullName evidence="5">Lipoprotein</fullName>
    </recommendedName>
</protein>
<proteinExistence type="predicted"/>
<evidence type="ECO:0000313" key="4">
    <source>
        <dbReference type="Proteomes" id="UP000011131"/>
    </source>
</evidence>
<name>L7UCC4_MYXSD</name>
<evidence type="ECO:0000313" key="3">
    <source>
        <dbReference type="EMBL" id="AGC45510.1"/>
    </source>
</evidence>
<feature type="signal peptide" evidence="2">
    <location>
        <begin position="1"/>
        <end position="31"/>
    </location>
</feature>
<dbReference type="AlphaFoldDB" id="L7UCC4"/>
<keyword evidence="4" id="KW-1185">Reference proteome</keyword>
<evidence type="ECO:0000256" key="2">
    <source>
        <dbReference type="SAM" id="SignalP"/>
    </source>
</evidence>
<evidence type="ECO:0000256" key="1">
    <source>
        <dbReference type="SAM" id="MobiDB-lite"/>
    </source>
</evidence>